<evidence type="ECO:0000256" key="1">
    <source>
        <dbReference type="SAM" id="MobiDB-lite"/>
    </source>
</evidence>
<dbReference type="Proteomes" id="UP000076962">
    <property type="component" value="Unassembled WGS sequence"/>
</dbReference>
<gene>
    <name evidence="2" type="ORF">THIOM_003116</name>
</gene>
<evidence type="ECO:0000313" key="3">
    <source>
        <dbReference type="Proteomes" id="UP000076962"/>
    </source>
</evidence>
<dbReference type="EMBL" id="LUTY01001853">
    <property type="protein sequence ID" value="OAD21123.1"/>
    <property type="molecule type" value="Genomic_DNA"/>
</dbReference>
<dbReference type="AlphaFoldDB" id="A0A176RZ96"/>
<feature type="region of interest" description="Disordered" evidence="1">
    <location>
        <begin position="1"/>
        <end position="20"/>
    </location>
</feature>
<reference evidence="2 3" key="1">
    <citation type="submission" date="2016-05" db="EMBL/GenBank/DDBJ databases">
        <title>Single-cell genome of chain-forming Candidatus Thiomargarita nelsonii and comparison to other large sulfur-oxidizing bacteria.</title>
        <authorList>
            <person name="Winkel M."/>
            <person name="Salman V."/>
            <person name="Woyke T."/>
            <person name="Schulz-Vogt H."/>
            <person name="Richter M."/>
            <person name="Flood B."/>
            <person name="Bailey J."/>
            <person name="Amann R."/>
            <person name="Mussmann M."/>
        </authorList>
    </citation>
    <scope>NUCLEOTIDE SEQUENCE [LARGE SCALE GENOMIC DNA]</scope>
    <source>
        <strain evidence="2 3">THI036</strain>
    </source>
</reference>
<evidence type="ECO:0000313" key="2">
    <source>
        <dbReference type="EMBL" id="OAD21123.1"/>
    </source>
</evidence>
<name>A0A176RZ96_9GAMM</name>
<accession>A0A176RZ96</accession>
<organism evidence="2 3">
    <name type="scientific">Candidatus Thiomargarita nelsonii</name>
    <dbReference type="NCBI Taxonomy" id="1003181"/>
    <lineage>
        <taxon>Bacteria</taxon>
        <taxon>Pseudomonadati</taxon>
        <taxon>Pseudomonadota</taxon>
        <taxon>Gammaproteobacteria</taxon>
        <taxon>Thiotrichales</taxon>
        <taxon>Thiotrichaceae</taxon>
        <taxon>Thiomargarita</taxon>
    </lineage>
</organism>
<keyword evidence="3" id="KW-1185">Reference proteome</keyword>
<comment type="caution">
    <text evidence="2">The sequence shown here is derived from an EMBL/GenBank/DDBJ whole genome shotgun (WGS) entry which is preliminary data.</text>
</comment>
<protein>
    <submittedName>
        <fullName evidence="2">Uncharacterized protein</fullName>
    </submittedName>
</protein>
<sequence>MVRGEMVRRTHPTLAVRSESDSRARRLTHVQLFDPRRQTPIYSNKSFSYGKRSVPIIFKKGSIIRPILPELMYWFIN</sequence>
<proteinExistence type="predicted"/>